<comment type="subunit">
    <text evidence="4">Homohexamer. Dimer of a homotrimer.</text>
</comment>
<comment type="pathway">
    <text evidence="4">Purine metabolism; purine nucleoside salvage.</text>
</comment>
<dbReference type="InterPro" id="IPR035994">
    <property type="entry name" value="Nucleoside_phosphorylase_sf"/>
</dbReference>
<feature type="site" description="Important for substrate specificity" evidence="4">
    <location>
        <position position="168"/>
    </location>
</feature>
<organism evidence="5 6">
    <name type="scientific">Bacteriovorax stolpii</name>
    <name type="common">Bdellovibrio stolpii</name>
    <dbReference type="NCBI Taxonomy" id="960"/>
    <lineage>
        <taxon>Bacteria</taxon>
        <taxon>Pseudomonadati</taxon>
        <taxon>Bdellovibrionota</taxon>
        <taxon>Bacteriovoracia</taxon>
        <taxon>Bacteriovoracales</taxon>
        <taxon>Bacteriovoracaceae</taxon>
        <taxon>Bacteriovorax</taxon>
    </lineage>
</organism>
<reference evidence="5 6" key="1">
    <citation type="submission" date="2018-01" db="EMBL/GenBank/DDBJ databases">
        <title>Complete genome sequence of Bacteriovorax stolpii DSM12778.</title>
        <authorList>
            <person name="Tang B."/>
            <person name="Chang J."/>
        </authorList>
    </citation>
    <scope>NUCLEOTIDE SEQUENCE [LARGE SCALE GENOMIC DNA]</scope>
    <source>
        <strain evidence="5 6">DSM 12778</strain>
    </source>
</reference>
<dbReference type="HAMAP" id="MF_01963">
    <property type="entry name" value="MTAP"/>
    <property type="match status" value="1"/>
</dbReference>
<evidence type="ECO:0000313" key="5">
    <source>
        <dbReference type="EMBL" id="AUN96576.1"/>
    </source>
</evidence>
<protein>
    <recommendedName>
        <fullName evidence="4">Purine nucleoside phosphorylase</fullName>
        <shortName evidence="4">PNP</shortName>
        <ecNumber evidence="4">2.4.2.1</ecNumber>
    </recommendedName>
</protein>
<keyword evidence="3 4" id="KW-0660">Purine salvage</keyword>
<dbReference type="AlphaFoldDB" id="A0A2K9NM38"/>
<feature type="binding site" evidence="4">
    <location>
        <position position="187"/>
    </location>
    <ligand>
        <name>phosphate</name>
        <dbReference type="ChEBI" id="CHEBI:43474"/>
    </ligand>
</feature>
<evidence type="ECO:0000256" key="2">
    <source>
        <dbReference type="ARBA" id="ARBA00022679"/>
    </source>
</evidence>
<feature type="binding site" evidence="4">
    <location>
        <begin position="210"/>
        <end position="212"/>
    </location>
    <ligand>
        <name>substrate</name>
    </ligand>
</feature>
<dbReference type="GO" id="GO:0005829">
    <property type="term" value="C:cytosol"/>
    <property type="evidence" value="ECO:0007669"/>
    <property type="project" value="TreeGrafter"/>
</dbReference>
<dbReference type="Proteomes" id="UP000235584">
    <property type="component" value="Chromosome"/>
</dbReference>
<accession>A0A2K9NM38</accession>
<dbReference type="KEGG" id="bsto:C0V70_00340"/>
<keyword evidence="2 4" id="KW-0808">Transferase</keyword>
<dbReference type="EC" id="2.4.2.1" evidence="4"/>
<evidence type="ECO:0000256" key="3">
    <source>
        <dbReference type="ARBA" id="ARBA00022726"/>
    </source>
</evidence>
<keyword evidence="1 4" id="KW-0328">Glycosyltransferase</keyword>
<dbReference type="InterPro" id="IPR018099">
    <property type="entry name" value="Purine_phosphorylase-2_CS"/>
</dbReference>
<dbReference type="PROSITE" id="PS01240">
    <property type="entry name" value="PNP_MTAP_2"/>
    <property type="match status" value="1"/>
</dbReference>
<proteinExistence type="inferred from homology"/>
<comment type="miscellaneous">
    <text evidence="4">Although this enzyme belongs to the family of MTA phosphorylases based on sequence homology, it lacks several conserved amino acids in the substrate binding pocket that confer specificity towards MTA.</text>
</comment>
<evidence type="ECO:0000256" key="4">
    <source>
        <dbReference type="HAMAP-Rule" id="MF_01963"/>
    </source>
</evidence>
<dbReference type="GO" id="GO:0006166">
    <property type="term" value="P:purine ribonucleoside salvage"/>
    <property type="evidence" value="ECO:0007669"/>
    <property type="project" value="UniProtKB-UniRule"/>
</dbReference>
<feature type="binding site" evidence="4">
    <location>
        <position position="186"/>
    </location>
    <ligand>
        <name>substrate</name>
    </ligand>
</feature>
<dbReference type="UniPathway" id="UPA00606"/>
<dbReference type="CDD" id="cd09010">
    <property type="entry name" value="MTAP_SsMTAPII_like_MTIP"/>
    <property type="match status" value="1"/>
</dbReference>
<dbReference type="SUPFAM" id="SSF53167">
    <property type="entry name" value="Purine and uridine phosphorylases"/>
    <property type="match status" value="1"/>
</dbReference>
<feature type="binding site" evidence="4">
    <location>
        <begin position="54"/>
        <end position="55"/>
    </location>
    <ligand>
        <name>phosphate</name>
        <dbReference type="ChEBI" id="CHEBI:43474"/>
    </ligand>
</feature>
<comment type="similarity">
    <text evidence="4">Belongs to the PNP/MTAP phosphorylase family. MTAP subfamily.</text>
</comment>
<evidence type="ECO:0000313" key="6">
    <source>
        <dbReference type="Proteomes" id="UP000235584"/>
    </source>
</evidence>
<sequence>MGGIKIGIIGGSGVYKIEGVEVIKEHKVSTPFGAPSSEVIEANLHGTPFFFIPRHGKHHNFTPSEVNYRANIFALKELGVEYIISVSAVGSLKEEFPPASFVIPDQFIDWTKGQRERTFFGNGIVGHVSVAEPVDTQLQKMIVETCKEAGVKHGAGGSYICIEGPQFSTKAESNIYRSFGASVIGMTNVPESYLAKEAGMAYATIAMVTDYDCWKEEHCTLEEIMKVMSANNQSAHAVLKKLLPKLHANPFTIKKENTFAVMSKPEKLSAEQTHILEVLLK</sequence>
<name>A0A2K9NM38_BACTC</name>
<feature type="binding site" evidence="4">
    <location>
        <begin position="87"/>
        <end position="88"/>
    </location>
    <ligand>
        <name>phosphate</name>
        <dbReference type="ChEBI" id="CHEBI:43474"/>
    </ligand>
</feature>
<comment type="catalytic activity">
    <reaction evidence="4">
        <text>a purine D-ribonucleoside + phosphate = a purine nucleobase + alpha-D-ribose 1-phosphate</text>
        <dbReference type="Rhea" id="RHEA:19805"/>
        <dbReference type="ChEBI" id="CHEBI:26386"/>
        <dbReference type="ChEBI" id="CHEBI:43474"/>
        <dbReference type="ChEBI" id="CHEBI:57720"/>
        <dbReference type="ChEBI" id="CHEBI:142355"/>
        <dbReference type="EC" id="2.4.2.1"/>
    </reaction>
</comment>
<dbReference type="EMBL" id="CP025704">
    <property type="protein sequence ID" value="AUN96576.1"/>
    <property type="molecule type" value="Genomic_DNA"/>
</dbReference>
<dbReference type="GO" id="GO:0017061">
    <property type="term" value="F:S-methyl-5-thioadenosine phosphorylase activity"/>
    <property type="evidence" value="ECO:0007669"/>
    <property type="project" value="InterPro"/>
</dbReference>
<dbReference type="OrthoDB" id="1523230at2"/>
<dbReference type="RefSeq" id="WP_102241871.1">
    <property type="nucleotide sequence ID" value="NZ_CP025704.1"/>
</dbReference>
<keyword evidence="6" id="KW-1185">Reference proteome</keyword>
<comment type="function">
    <text evidence="4">Purine nucleoside phosphorylase involved in purine salvage.</text>
</comment>
<evidence type="ECO:0000256" key="1">
    <source>
        <dbReference type="ARBA" id="ARBA00022676"/>
    </source>
</evidence>
<dbReference type="GO" id="GO:0019509">
    <property type="term" value="P:L-methionine salvage from methylthioadenosine"/>
    <property type="evidence" value="ECO:0007669"/>
    <property type="project" value="TreeGrafter"/>
</dbReference>
<dbReference type="PANTHER" id="PTHR42679">
    <property type="entry name" value="S-METHYL-5'-THIOADENOSINE PHOSPHORYLASE"/>
    <property type="match status" value="1"/>
</dbReference>
<feature type="binding site" evidence="4">
    <location>
        <position position="12"/>
    </location>
    <ligand>
        <name>phosphate</name>
        <dbReference type="ChEBI" id="CHEBI:43474"/>
    </ligand>
</feature>
<dbReference type="InterPro" id="IPR000845">
    <property type="entry name" value="Nucleoside_phosphorylase_d"/>
</dbReference>
<gene>
    <name evidence="5" type="primary">mtnP</name>
    <name evidence="5" type="ORF">C0V70_00340</name>
</gene>
<dbReference type="InterPro" id="IPR010044">
    <property type="entry name" value="MTAP"/>
</dbReference>
<feature type="site" description="Important for substrate specificity" evidence="4">
    <location>
        <position position="221"/>
    </location>
</feature>
<dbReference type="NCBIfam" id="TIGR01694">
    <property type="entry name" value="MTAP"/>
    <property type="match status" value="1"/>
</dbReference>
<dbReference type="FunFam" id="3.40.50.1580:FF:000012">
    <property type="entry name" value="Probable 6-oxopurine nucleoside phosphorylase"/>
    <property type="match status" value="1"/>
</dbReference>
<dbReference type="Gene3D" id="3.40.50.1580">
    <property type="entry name" value="Nucleoside phosphorylase domain"/>
    <property type="match status" value="1"/>
</dbReference>
<dbReference type="PANTHER" id="PTHR42679:SF2">
    <property type="entry name" value="S-METHYL-5'-THIOADENOSINE PHOSPHORYLASE"/>
    <property type="match status" value="1"/>
</dbReference>
<dbReference type="Pfam" id="PF01048">
    <property type="entry name" value="PNP_UDP_1"/>
    <property type="match status" value="1"/>
</dbReference>